<dbReference type="AlphaFoldDB" id="A0A7J0GPE8"/>
<feature type="region of interest" description="Disordered" evidence="1">
    <location>
        <begin position="1"/>
        <end position="113"/>
    </location>
</feature>
<evidence type="ECO:0000256" key="1">
    <source>
        <dbReference type="SAM" id="MobiDB-lite"/>
    </source>
</evidence>
<comment type="caution">
    <text evidence="2">The sequence shown here is derived from an EMBL/GenBank/DDBJ whole genome shotgun (WGS) entry which is preliminary data.</text>
</comment>
<accession>A0A7J0GPE8</accession>
<protein>
    <submittedName>
        <fullName evidence="2">Uncharacterized protein</fullName>
    </submittedName>
</protein>
<reference evidence="2 3" key="1">
    <citation type="submission" date="2019-07" db="EMBL/GenBank/DDBJ databases">
        <title>De Novo Assembly of kiwifruit Actinidia rufa.</title>
        <authorList>
            <person name="Sugita-Konishi S."/>
            <person name="Sato K."/>
            <person name="Mori E."/>
            <person name="Abe Y."/>
            <person name="Kisaki G."/>
            <person name="Hamano K."/>
            <person name="Suezawa K."/>
            <person name="Otani M."/>
            <person name="Fukuda T."/>
            <person name="Manabe T."/>
            <person name="Gomi K."/>
            <person name="Tabuchi M."/>
            <person name="Akimitsu K."/>
            <person name="Kataoka I."/>
        </authorList>
    </citation>
    <scope>NUCLEOTIDE SEQUENCE [LARGE SCALE GENOMIC DNA]</scope>
    <source>
        <strain evidence="3">cv. Fuchu</strain>
    </source>
</reference>
<proteinExistence type="predicted"/>
<name>A0A7J0GPE8_9ERIC</name>
<dbReference type="Proteomes" id="UP000585474">
    <property type="component" value="Unassembled WGS sequence"/>
</dbReference>
<feature type="compositionally biased region" description="Pro residues" evidence="1">
    <location>
        <begin position="92"/>
        <end position="101"/>
    </location>
</feature>
<gene>
    <name evidence="2" type="ORF">Acr_23g0010700</name>
</gene>
<sequence>MASPGNPNQPVGPFDMHKFFKPSTSPIPPNPSTYLSSYSPPPSASYPPPTGPYSYSPQTPQFHHPQYHTPSYPPPQDHHVTNLHHQRSISYPTPPLQPPPTRTRMPGQGSWPY</sequence>
<evidence type="ECO:0000313" key="3">
    <source>
        <dbReference type="Proteomes" id="UP000585474"/>
    </source>
</evidence>
<evidence type="ECO:0000313" key="2">
    <source>
        <dbReference type="EMBL" id="GFZ12685.1"/>
    </source>
</evidence>
<dbReference type="EMBL" id="BJWL01000023">
    <property type="protein sequence ID" value="GFZ12685.1"/>
    <property type="molecule type" value="Genomic_DNA"/>
</dbReference>
<feature type="compositionally biased region" description="Pro residues" evidence="1">
    <location>
        <begin position="39"/>
        <end position="51"/>
    </location>
</feature>
<organism evidence="2 3">
    <name type="scientific">Actinidia rufa</name>
    <dbReference type="NCBI Taxonomy" id="165716"/>
    <lineage>
        <taxon>Eukaryota</taxon>
        <taxon>Viridiplantae</taxon>
        <taxon>Streptophyta</taxon>
        <taxon>Embryophyta</taxon>
        <taxon>Tracheophyta</taxon>
        <taxon>Spermatophyta</taxon>
        <taxon>Magnoliopsida</taxon>
        <taxon>eudicotyledons</taxon>
        <taxon>Gunneridae</taxon>
        <taxon>Pentapetalae</taxon>
        <taxon>asterids</taxon>
        <taxon>Ericales</taxon>
        <taxon>Actinidiaceae</taxon>
        <taxon>Actinidia</taxon>
    </lineage>
</organism>
<keyword evidence="3" id="KW-1185">Reference proteome</keyword>